<gene>
    <name evidence="1" type="ORF">PFFVO_05095</name>
</gene>
<dbReference type="SUPFAM" id="SSF57716">
    <property type="entry name" value="Glucocorticoid receptor-like (DNA-binding domain)"/>
    <property type="match status" value="1"/>
</dbReference>
<evidence type="ECO:0000313" key="1">
    <source>
        <dbReference type="EMBL" id="ETW15993.1"/>
    </source>
</evidence>
<protein>
    <recommendedName>
        <fullName evidence="3">Mitochondrial ribosomal protein S14</fullName>
    </recommendedName>
</protein>
<sequence length="112" mass="13321">MAARDPGPYLNQVPLGFPSYNRRVFRDILARRAFMESEVNTRVYKNIFENLGFKGHIRINNKVGINRIRMRCIQGGYSRGIYKFTRMAKMAFFQTAREGWLKKYGYRPDLFR</sequence>
<dbReference type="EMBL" id="KI925150">
    <property type="protein sequence ID" value="ETW15993.1"/>
    <property type="molecule type" value="Genomic_DNA"/>
</dbReference>
<name>A0A024UYZ7_PLAFA</name>
<evidence type="ECO:0008006" key="3">
    <source>
        <dbReference type="Google" id="ProtNLM"/>
    </source>
</evidence>
<reference evidence="1 2" key="2">
    <citation type="submission" date="2013-02" db="EMBL/GenBank/DDBJ databases">
        <title>The Genome Sequence of Plasmodium falciparum Vietnam Oak-Knoll (FVO).</title>
        <authorList>
            <consortium name="The Broad Institute Genome Sequencing Platform"/>
            <consortium name="The Broad Institute Genome Sequencing Center for Infectious Disease"/>
            <person name="Neafsey D."/>
            <person name="Cheeseman I."/>
            <person name="Volkman S."/>
            <person name="Adams J."/>
            <person name="Walker B."/>
            <person name="Young S.K."/>
            <person name="Zeng Q."/>
            <person name="Gargeya S."/>
            <person name="Fitzgerald M."/>
            <person name="Haas B."/>
            <person name="Abouelleil A."/>
            <person name="Alvarado L."/>
            <person name="Arachchi H.M."/>
            <person name="Berlin A.M."/>
            <person name="Chapman S.B."/>
            <person name="Dewar J."/>
            <person name="Goldberg J."/>
            <person name="Griggs A."/>
            <person name="Gujja S."/>
            <person name="Hansen M."/>
            <person name="Howarth C."/>
            <person name="Imamovic A."/>
            <person name="Larimer J."/>
            <person name="McCowan C."/>
            <person name="Murphy C."/>
            <person name="Neiman D."/>
            <person name="Pearson M."/>
            <person name="Priest M."/>
            <person name="Roberts A."/>
            <person name="Saif S."/>
            <person name="Shea T."/>
            <person name="Sisk P."/>
            <person name="Sykes S."/>
            <person name="Wortman J."/>
            <person name="Nusbaum C."/>
            <person name="Birren B."/>
        </authorList>
    </citation>
    <scope>NUCLEOTIDE SEQUENCE [LARGE SCALE GENOMIC DNA]</scope>
    <source>
        <strain evidence="2">Vietnam Oak-Knoll (FVO)</strain>
    </source>
</reference>
<evidence type="ECO:0000313" key="2">
    <source>
        <dbReference type="Proteomes" id="UP000030690"/>
    </source>
</evidence>
<dbReference type="SMR" id="A0A024UYZ7"/>
<dbReference type="Proteomes" id="UP000030690">
    <property type="component" value="Unassembled WGS sequence"/>
</dbReference>
<organism evidence="1 2">
    <name type="scientific">Plasmodium falciparum Vietnam Oak-Knoll</name>
    <name type="common">FVO</name>
    <dbReference type="NCBI Taxonomy" id="1036723"/>
    <lineage>
        <taxon>Eukaryota</taxon>
        <taxon>Sar</taxon>
        <taxon>Alveolata</taxon>
        <taxon>Apicomplexa</taxon>
        <taxon>Aconoidasida</taxon>
        <taxon>Haemosporida</taxon>
        <taxon>Plasmodiidae</taxon>
        <taxon>Plasmodium</taxon>
        <taxon>Plasmodium (Laverania)</taxon>
    </lineage>
</organism>
<dbReference type="OrthoDB" id="413436at2759"/>
<proteinExistence type="predicted"/>
<dbReference type="AlphaFoldDB" id="A0A024UYZ7"/>
<accession>A0A024UYZ7</accession>
<reference evidence="1 2" key="1">
    <citation type="submission" date="2013-02" db="EMBL/GenBank/DDBJ databases">
        <title>The Genome Annotation of Plasmodium falciparum Vietnam Oak-Knoll (FVO).</title>
        <authorList>
            <consortium name="The Broad Institute Genome Sequencing Platform"/>
            <consortium name="The Broad Institute Genome Sequencing Center for Infectious Disease"/>
            <person name="Neafsey D."/>
            <person name="Hoffman S."/>
            <person name="Volkman S."/>
            <person name="Rosenthal P."/>
            <person name="Walker B."/>
            <person name="Young S.K."/>
            <person name="Zeng Q."/>
            <person name="Gargeya S."/>
            <person name="Fitzgerald M."/>
            <person name="Haas B."/>
            <person name="Abouelleil A."/>
            <person name="Allen A.W."/>
            <person name="Alvarado L."/>
            <person name="Arachchi H.M."/>
            <person name="Berlin A.M."/>
            <person name="Chapman S.B."/>
            <person name="Gainer-Dewar J."/>
            <person name="Goldberg J."/>
            <person name="Griggs A."/>
            <person name="Gujja S."/>
            <person name="Hansen M."/>
            <person name="Howarth C."/>
            <person name="Imamovic A."/>
            <person name="Ireland A."/>
            <person name="Larimer J."/>
            <person name="McCowan C."/>
            <person name="Murphy C."/>
            <person name="Pearson M."/>
            <person name="Poon T.W."/>
            <person name="Priest M."/>
            <person name="Roberts A."/>
            <person name="Saif S."/>
            <person name="Shea T."/>
            <person name="Sisk P."/>
            <person name="Sykes S."/>
            <person name="Wortman J."/>
            <person name="Nusbaum C."/>
            <person name="Birren B."/>
        </authorList>
    </citation>
    <scope>NUCLEOTIDE SEQUENCE [LARGE SCALE GENOMIC DNA]</scope>
    <source>
        <strain evidence="2">Vietnam Oak-Knoll (FVO)</strain>
    </source>
</reference>